<dbReference type="Proteomes" id="UP000031030">
    <property type="component" value="Unassembled WGS sequence"/>
</dbReference>
<protein>
    <recommendedName>
        <fullName evidence="4">Mandelate racemase/muconate lactonizing enzyme C-terminal domain-containing protein</fullName>
    </recommendedName>
</protein>
<dbReference type="PROSITE" id="PS00908">
    <property type="entry name" value="MR_MLE_1"/>
    <property type="match status" value="1"/>
</dbReference>
<dbReference type="InterPro" id="IPR036849">
    <property type="entry name" value="Enolase-like_C_sf"/>
</dbReference>
<accession>A0A0B2A0H9</accession>
<dbReference type="InterPro" id="IPR029065">
    <property type="entry name" value="Enolase_C-like"/>
</dbReference>
<dbReference type="STRING" id="1348253.LK09_14245"/>
<sequence length="385" mass="40688">MSGTAMADAMAEPRARISRVHVRSYRIPTTLGGQPRSETDGTARWDHTDVLVVEVHAGDERGLGYSYTSSAAQTVVRDTLAGVVLGADACDTTATLWAMARAVRNMGRHGIAGAAVSAMDVALHDLRARLFGASLIDLFGAARSRVRAYGSGGFTDYTDNELAHQLEGWATAGMTAVKMKIGSDVTAACRRVMVARAAIGNDVELFIDANGALERKPAIALAERVHADAGVTWFEEPVSSDDLVGLHLIRDRSPAPMRIAAGEYADTPASFRDMIRAGAVDTLQADATRCGGVTGFLNAAAQCTAEGLPLSAHTAPALHAVLGCIAQPVVHVESFHDHELIEALLFDGVSPVVDGFLEPRRNLAGHGLFLSGRGDEYCIGRDDVS</sequence>
<keyword evidence="6" id="KW-1185">Reference proteome</keyword>
<gene>
    <name evidence="5" type="ORF">LK09_14245</name>
</gene>
<dbReference type="PANTHER" id="PTHR13794:SF58">
    <property type="entry name" value="MITOCHONDRIAL ENOLASE SUPERFAMILY MEMBER 1"/>
    <property type="match status" value="1"/>
</dbReference>
<proteinExistence type="predicted"/>
<dbReference type="SUPFAM" id="SSF54826">
    <property type="entry name" value="Enolase N-terminal domain-like"/>
    <property type="match status" value="1"/>
</dbReference>
<keyword evidence="3" id="KW-0460">Magnesium</keyword>
<evidence type="ECO:0000313" key="6">
    <source>
        <dbReference type="Proteomes" id="UP000031030"/>
    </source>
</evidence>
<evidence type="ECO:0000256" key="1">
    <source>
        <dbReference type="ARBA" id="ARBA00001946"/>
    </source>
</evidence>
<comment type="cofactor">
    <cofactor evidence="1">
        <name>Mg(2+)</name>
        <dbReference type="ChEBI" id="CHEBI:18420"/>
    </cofactor>
</comment>
<comment type="caution">
    <text evidence="5">The sequence shown here is derived from an EMBL/GenBank/DDBJ whole genome shotgun (WGS) entry which is preliminary data.</text>
</comment>
<dbReference type="AlphaFoldDB" id="A0A0B2A0H9"/>
<dbReference type="InterPro" id="IPR029017">
    <property type="entry name" value="Enolase-like_N"/>
</dbReference>
<dbReference type="GO" id="GO:0016052">
    <property type="term" value="P:carbohydrate catabolic process"/>
    <property type="evidence" value="ECO:0007669"/>
    <property type="project" value="TreeGrafter"/>
</dbReference>
<dbReference type="Pfam" id="PF02746">
    <property type="entry name" value="MR_MLE_N"/>
    <property type="match status" value="1"/>
</dbReference>
<name>A0A0B2A0H9_9MICO</name>
<dbReference type="InterPro" id="IPR018110">
    <property type="entry name" value="Mandel_Rmase/mucon_lact_enz_CS"/>
</dbReference>
<dbReference type="EMBL" id="JTDK01000014">
    <property type="protein sequence ID" value="KHK96521.1"/>
    <property type="molecule type" value="Genomic_DNA"/>
</dbReference>
<dbReference type="GO" id="GO:0000287">
    <property type="term" value="F:magnesium ion binding"/>
    <property type="evidence" value="ECO:0007669"/>
    <property type="project" value="TreeGrafter"/>
</dbReference>
<evidence type="ECO:0000259" key="4">
    <source>
        <dbReference type="SMART" id="SM00922"/>
    </source>
</evidence>
<dbReference type="SMART" id="SM00922">
    <property type="entry name" value="MR_MLE"/>
    <property type="match status" value="1"/>
</dbReference>
<dbReference type="InterPro" id="IPR046945">
    <property type="entry name" value="RHMD-like"/>
</dbReference>
<reference evidence="5 6" key="1">
    <citation type="submission" date="2014-11" db="EMBL/GenBank/DDBJ databases">
        <title>Genome sequence of Microbacterium mangrovi MUSC 115(T).</title>
        <authorList>
            <person name="Lee L.-H."/>
        </authorList>
    </citation>
    <scope>NUCLEOTIDE SEQUENCE [LARGE SCALE GENOMIC DNA]</scope>
    <source>
        <strain evidence="5 6">MUSC 115</strain>
    </source>
</reference>
<keyword evidence="2" id="KW-0479">Metal-binding</keyword>
<dbReference type="SUPFAM" id="SSF51604">
    <property type="entry name" value="Enolase C-terminal domain-like"/>
    <property type="match status" value="1"/>
</dbReference>
<dbReference type="Pfam" id="PF13378">
    <property type="entry name" value="MR_MLE_C"/>
    <property type="match status" value="1"/>
</dbReference>
<dbReference type="RefSeq" id="WP_039400821.1">
    <property type="nucleotide sequence ID" value="NZ_JTDK01000014.1"/>
</dbReference>
<dbReference type="GO" id="GO:0016836">
    <property type="term" value="F:hydro-lyase activity"/>
    <property type="evidence" value="ECO:0007669"/>
    <property type="project" value="TreeGrafter"/>
</dbReference>
<dbReference type="GO" id="GO:0009063">
    <property type="term" value="P:amino acid catabolic process"/>
    <property type="evidence" value="ECO:0007669"/>
    <property type="project" value="InterPro"/>
</dbReference>
<dbReference type="PANTHER" id="PTHR13794">
    <property type="entry name" value="ENOLASE SUPERFAMILY, MANDELATE RACEMASE"/>
    <property type="match status" value="1"/>
</dbReference>
<organism evidence="5 6">
    <name type="scientific">Microbacterium mangrovi</name>
    <dbReference type="NCBI Taxonomy" id="1348253"/>
    <lineage>
        <taxon>Bacteria</taxon>
        <taxon>Bacillati</taxon>
        <taxon>Actinomycetota</taxon>
        <taxon>Actinomycetes</taxon>
        <taxon>Micrococcales</taxon>
        <taxon>Microbacteriaceae</taxon>
        <taxon>Microbacterium</taxon>
    </lineage>
</organism>
<feature type="domain" description="Mandelate racemase/muconate lactonizing enzyme C-terminal" evidence="4">
    <location>
        <begin position="159"/>
        <end position="256"/>
    </location>
</feature>
<dbReference type="InterPro" id="IPR013341">
    <property type="entry name" value="Mandelate_racemase_N_dom"/>
</dbReference>
<evidence type="ECO:0000256" key="2">
    <source>
        <dbReference type="ARBA" id="ARBA00022723"/>
    </source>
</evidence>
<dbReference type="Gene3D" id="3.30.390.10">
    <property type="entry name" value="Enolase-like, N-terminal domain"/>
    <property type="match status" value="1"/>
</dbReference>
<evidence type="ECO:0000313" key="5">
    <source>
        <dbReference type="EMBL" id="KHK96521.1"/>
    </source>
</evidence>
<dbReference type="Gene3D" id="3.20.20.120">
    <property type="entry name" value="Enolase-like C-terminal domain"/>
    <property type="match status" value="1"/>
</dbReference>
<dbReference type="InterPro" id="IPR013342">
    <property type="entry name" value="Mandelate_racemase_C"/>
</dbReference>
<evidence type="ECO:0000256" key="3">
    <source>
        <dbReference type="ARBA" id="ARBA00022842"/>
    </source>
</evidence>